<evidence type="ECO:0000256" key="2">
    <source>
        <dbReference type="SAM" id="SignalP"/>
    </source>
</evidence>
<accession>A0A934VX51</accession>
<feature type="signal peptide" evidence="2">
    <location>
        <begin position="1"/>
        <end position="20"/>
    </location>
</feature>
<comment type="caution">
    <text evidence="3">The sequence shown here is derived from an EMBL/GenBank/DDBJ whole genome shotgun (WGS) entry which is preliminary data.</text>
</comment>
<evidence type="ECO:0000256" key="1">
    <source>
        <dbReference type="SAM" id="MobiDB-lite"/>
    </source>
</evidence>
<dbReference type="AlphaFoldDB" id="A0A934VX51"/>
<organism evidence="3 4">
    <name type="scientific">Luteolibacter pohnpeiensis</name>
    <dbReference type="NCBI Taxonomy" id="454153"/>
    <lineage>
        <taxon>Bacteria</taxon>
        <taxon>Pseudomonadati</taxon>
        <taxon>Verrucomicrobiota</taxon>
        <taxon>Verrucomicrobiia</taxon>
        <taxon>Verrucomicrobiales</taxon>
        <taxon>Verrucomicrobiaceae</taxon>
        <taxon>Luteolibacter</taxon>
    </lineage>
</organism>
<name>A0A934VX51_9BACT</name>
<sequence>MKTYLTLGGAILGLALGYVAGNSEQSGSSTNQKTSSNASATSRTVNRSSADSSNPRTVRNSRATQEEVGLTREQADLILEEPSRFILSYHKSREANNFLDQTWWTDLAKFLGLEESQAARFDQKMRTFSTDAYEIIQNQSVVDSTVPGKIQIDLGHAAAGFHQRLESFGDELKSVIGDRDYSRLKAVTDLDALGDRISKQTKFEIRFNALPSSDQTILQFEIDRSNGDANPEQFRIMLQVQNDQISEQMRNMKPFERFIPDLDWDQFVKQRIDHP</sequence>
<keyword evidence="4" id="KW-1185">Reference proteome</keyword>
<dbReference type="Proteomes" id="UP000603141">
    <property type="component" value="Unassembled WGS sequence"/>
</dbReference>
<gene>
    <name evidence="3" type="ORF">JIN85_16315</name>
</gene>
<dbReference type="EMBL" id="JAENIJ010000031">
    <property type="protein sequence ID" value="MBK1883985.1"/>
    <property type="molecule type" value="Genomic_DNA"/>
</dbReference>
<feature type="chain" id="PRO_5037896362" evidence="2">
    <location>
        <begin position="21"/>
        <end position="275"/>
    </location>
</feature>
<evidence type="ECO:0000313" key="4">
    <source>
        <dbReference type="Proteomes" id="UP000603141"/>
    </source>
</evidence>
<evidence type="ECO:0000313" key="3">
    <source>
        <dbReference type="EMBL" id="MBK1883985.1"/>
    </source>
</evidence>
<protein>
    <submittedName>
        <fullName evidence="3">Uncharacterized protein</fullName>
    </submittedName>
</protein>
<proteinExistence type="predicted"/>
<keyword evidence="2" id="KW-0732">Signal</keyword>
<feature type="region of interest" description="Disordered" evidence="1">
    <location>
        <begin position="23"/>
        <end position="69"/>
    </location>
</feature>
<dbReference type="RefSeq" id="WP_200272717.1">
    <property type="nucleotide sequence ID" value="NZ_JAENIJ010000031.1"/>
</dbReference>
<reference evidence="3" key="1">
    <citation type="submission" date="2021-01" db="EMBL/GenBank/DDBJ databases">
        <title>Modified the classification status of verrucomicrobia.</title>
        <authorList>
            <person name="Feng X."/>
        </authorList>
    </citation>
    <scope>NUCLEOTIDE SEQUENCE</scope>
    <source>
        <strain evidence="3">KCTC 22041</strain>
    </source>
</reference>
<feature type="compositionally biased region" description="Polar residues" evidence="1">
    <location>
        <begin position="23"/>
        <end position="63"/>
    </location>
</feature>